<feature type="non-terminal residue" evidence="2">
    <location>
        <position position="45"/>
    </location>
</feature>
<feature type="compositionally biased region" description="Basic residues" evidence="1">
    <location>
        <begin position="34"/>
        <end position="45"/>
    </location>
</feature>
<protein>
    <submittedName>
        <fullName evidence="2">Uncharacterized protein</fullName>
    </submittedName>
</protein>
<dbReference type="EMBL" id="KK121030">
    <property type="protein sequence ID" value="KFM79620.1"/>
    <property type="molecule type" value="Genomic_DNA"/>
</dbReference>
<dbReference type="Proteomes" id="UP000054359">
    <property type="component" value="Unassembled WGS sequence"/>
</dbReference>
<evidence type="ECO:0000313" key="2">
    <source>
        <dbReference type="EMBL" id="KFM79620.1"/>
    </source>
</evidence>
<accession>A0A087UQI1</accession>
<evidence type="ECO:0000313" key="3">
    <source>
        <dbReference type="Proteomes" id="UP000054359"/>
    </source>
</evidence>
<evidence type="ECO:0000256" key="1">
    <source>
        <dbReference type="SAM" id="MobiDB-lite"/>
    </source>
</evidence>
<name>A0A087UQI1_STEMI</name>
<proteinExistence type="predicted"/>
<gene>
    <name evidence="2" type="ORF">X975_05301</name>
</gene>
<feature type="region of interest" description="Disordered" evidence="1">
    <location>
        <begin position="15"/>
        <end position="45"/>
    </location>
</feature>
<dbReference type="AlphaFoldDB" id="A0A087UQI1"/>
<keyword evidence="3" id="KW-1185">Reference proteome</keyword>
<reference evidence="2 3" key="1">
    <citation type="submission" date="2013-11" db="EMBL/GenBank/DDBJ databases">
        <title>Genome sequencing of Stegodyphus mimosarum.</title>
        <authorList>
            <person name="Bechsgaard J."/>
        </authorList>
    </citation>
    <scope>NUCLEOTIDE SEQUENCE [LARGE SCALE GENOMIC DNA]</scope>
</reference>
<organism evidence="2 3">
    <name type="scientific">Stegodyphus mimosarum</name>
    <name type="common">African social velvet spider</name>
    <dbReference type="NCBI Taxonomy" id="407821"/>
    <lineage>
        <taxon>Eukaryota</taxon>
        <taxon>Metazoa</taxon>
        <taxon>Ecdysozoa</taxon>
        <taxon>Arthropoda</taxon>
        <taxon>Chelicerata</taxon>
        <taxon>Arachnida</taxon>
        <taxon>Araneae</taxon>
        <taxon>Araneomorphae</taxon>
        <taxon>Entelegynae</taxon>
        <taxon>Eresoidea</taxon>
        <taxon>Eresidae</taxon>
        <taxon>Stegodyphus</taxon>
    </lineage>
</organism>
<sequence>MRKTKSKVSAFVERRANSLQNHKSNYIPREVSHQSKRPKSSKAIY</sequence>